<feature type="domain" description="FecR protein" evidence="2">
    <location>
        <begin position="131"/>
        <end position="223"/>
    </location>
</feature>
<feature type="domain" description="Protein FecR C-terminal" evidence="3">
    <location>
        <begin position="291"/>
        <end position="359"/>
    </location>
</feature>
<keyword evidence="1" id="KW-1133">Transmembrane helix</keyword>
<evidence type="ECO:0000256" key="1">
    <source>
        <dbReference type="SAM" id="Phobius"/>
    </source>
</evidence>
<feature type="transmembrane region" description="Helical" evidence="1">
    <location>
        <begin position="96"/>
        <end position="115"/>
    </location>
</feature>
<accession>A0A494VZA5</accession>
<dbReference type="GO" id="GO:0016989">
    <property type="term" value="F:sigma factor antagonist activity"/>
    <property type="evidence" value="ECO:0007669"/>
    <property type="project" value="TreeGrafter"/>
</dbReference>
<evidence type="ECO:0000313" key="4">
    <source>
        <dbReference type="EMBL" id="AYL96475.1"/>
    </source>
</evidence>
<dbReference type="PANTHER" id="PTHR30273">
    <property type="entry name" value="PERIPLASMIC SIGNAL SENSOR AND SIGMA FACTOR ACTIVATOR FECR-RELATED"/>
    <property type="match status" value="1"/>
</dbReference>
<proteinExistence type="predicted"/>
<keyword evidence="1" id="KW-0472">Membrane</keyword>
<dbReference type="Gene3D" id="3.55.50.30">
    <property type="match status" value="1"/>
</dbReference>
<dbReference type="FunFam" id="2.60.120.1440:FF:000001">
    <property type="entry name" value="Putative anti-sigma factor"/>
    <property type="match status" value="1"/>
</dbReference>
<dbReference type="RefSeq" id="WP_119410074.1">
    <property type="nucleotide sequence ID" value="NZ_CP032869.1"/>
</dbReference>
<evidence type="ECO:0000313" key="5">
    <source>
        <dbReference type="Proteomes" id="UP000270046"/>
    </source>
</evidence>
<reference evidence="4 5" key="1">
    <citation type="submission" date="2018-10" db="EMBL/GenBank/DDBJ databases">
        <title>Genome sequencing of Mucilaginibacter sp. HYN0043.</title>
        <authorList>
            <person name="Kim M."/>
            <person name="Yi H."/>
        </authorList>
    </citation>
    <scope>NUCLEOTIDE SEQUENCE [LARGE SCALE GENOMIC DNA]</scope>
    <source>
        <strain evidence="4 5">HYN0043</strain>
    </source>
</reference>
<dbReference type="EMBL" id="CP032869">
    <property type="protein sequence ID" value="AYL96475.1"/>
    <property type="molecule type" value="Genomic_DNA"/>
</dbReference>
<dbReference type="InterPro" id="IPR032508">
    <property type="entry name" value="FecR_C"/>
</dbReference>
<organism evidence="4 5">
    <name type="scientific">Mucilaginibacter celer</name>
    <dbReference type="NCBI Taxonomy" id="2305508"/>
    <lineage>
        <taxon>Bacteria</taxon>
        <taxon>Pseudomonadati</taxon>
        <taxon>Bacteroidota</taxon>
        <taxon>Sphingobacteriia</taxon>
        <taxon>Sphingobacteriales</taxon>
        <taxon>Sphingobacteriaceae</taxon>
        <taxon>Mucilaginibacter</taxon>
    </lineage>
</organism>
<dbReference type="Pfam" id="PF04773">
    <property type="entry name" value="FecR"/>
    <property type="match status" value="1"/>
</dbReference>
<dbReference type="Proteomes" id="UP000270046">
    <property type="component" value="Chromosome"/>
</dbReference>
<sequence>MINNIWILIGKKLNGEASPEELLELEQLLQQQDGADLYPINQLEELWKNNQQNAGDEKLLSKWDAFEAQLDVIEAQEAEEAAQVIAIKTKQKRARIIKLGSLLAAACLILGVFWFTRKETISSAKPNEVLAPKNGISKIQLPDGSHVWLNMGSKLTYANDFGSDERRVSLTGEAFFDVVKDPQHPFVVTTQTISIRVLGTKFNVRSYNNDKTSEAALVRGKIELTVLKNPEKKIILNPSEKLIVINNQDQQQKNGNASSPALDETPLIALSRIHQAKKDTLPSEALWLENKLAFDAEDFETIAQKMERRYNVNIVFENEEVKKLRFTGKFETEPINKALLYLQRTAPFRFKIDNTNQIIIY</sequence>
<keyword evidence="5" id="KW-1185">Reference proteome</keyword>
<keyword evidence="1" id="KW-0812">Transmembrane</keyword>
<dbReference type="InterPro" id="IPR006860">
    <property type="entry name" value="FecR"/>
</dbReference>
<dbReference type="KEGG" id="muh:HYN43_014725"/>
<dbReference type="PIRSF" id="PIRSF018266">
    <property type="entry name" value="FecR"/>
    <property type="match status" value="1"/>
</dbReference>
<protein>
    <submittedName>
        <fullName evidence="4">DUF4974 domain-containing protein</fullName>
    </submittedName>
</protein>
<dbReference type="PANTHER" id="PTHR30273:SF2">
    <property type="entry name" value="PROTEIN FECR"/>
    <property type="match status" value="1"/>
</dbReference>
<name>A0A494VZA5_9SPHI</name>
<dbReference type="OrthoDB" id="1523735at2"/>
<gene>
    <name evidence="4" type="ORF">HYN43_014725</name>
</gene>
<dbReference type="InterPro" id="IPR012373">
    <property type="entry name" value="Ferrdict_sens_TM"/>
</dbReference>
<dbReference type="AlphaFoldDB" id="A0A494VZA5"/>
<dbReference type="Gene3D" id="2.60.120.1440">
    <property type="match status" value="1"/>
</dbReference>
<evidence type="ECO:0000259" key="3">
    <source>
        <dbReference type="Pfam" id="PF16344"/>
    </source>
</evidence>
<evidence type="ECO:0000259" key="2">
    <source>
        <dbReference type="Pfam" id="PF04773"/>
    </source>
</evidence>
<dbReference type="Pfam" id="PF16344">
    <property type="entry name" value="FecR_C"/>
    <property type="match status" value="1"/>
</dbReference>